<dbReference type="SUPFAM" id="SSF52540">
    <property type="entry name" value="P-loop containing nucleoside triphosphate hydrolases"/>
    <property type="match status" value="1"/>
</dbReference>
<dbReference type="PROSITE" id="PS51417">
    <property type="entry name" value="ARF"/>
    <property type="match status" value="1"/>
</dbReference>
<evidence type="ECO:0000256" key="2">
    <source>
        <dbReference type="ARBA" id="ARBA00023134"/>
    </source>
</evidence>
<dbReference type="InterPro" id="IPR027417">
    <property type="entry name" value="P-loop_NTPase"/>
</dbReference>
<dbReference type="InterPro" id="IPR006689">
    <property type="entry name" value="Small_GTPase_ARF/SAR"/>
</dbReference>
<feature type="binding site" evidence="3">
    <location>
        <begin position="20"/>
        <end position="27"/>
    </location>
    <ligand>
        <name>GTP</name>
        <dbReference type="ChEBI" id="CHEBI:37565"/>
    </ligand>
</feature>
<dbReference type="InterPro" id="IPR024156">
    <property type="entry name" value="Small_GTPase_ARF"/>
</dbReference>
<dbReference type="PANTHER" id="PTHR11711">
    <property type="entry name" value="ADP RIBOSYLATION FACTOR-RELATED"/>
    <property type="match status" value="1"/>
</dbReference>
<feature type="binding site" evidence="4">
    <location>
        <position position="27"/>
    </location>
    <ligand>
        <name>Mg(2+)</name>
        <dbReference type="ChEBI" id="CHEBI:18420"/>
    </ligand>
</feature>
<dbReference type="SMART" id="SM00177">
    <property type="entry name" value="ARF"/>
    <property type="match status" value="1"/>
</dbReference>
<comment type="caution">
    <text evidence="5">The sequence shown here is derived from an EMBL/GenBank/DDBJ whole genome shotgun (WGS) entry which is preliminary data.</text>
</comment>
<dbReference type="GO" id="GO:0003924">
    <property type="term" value="F:GTPase activity"/>
    <property type="evidence" value="ECO:0007669"/>
    <property type="project" value="InterPro"/>
</dbReference>
<feature type="binding site" evidence="3">
    <location>
        <begin position="126"/>
        <end position="129"/>
    </location>
    <ligand>
        <name>GTP</name>
        <dbReference type="ChEBI" id="CHEBI:37565"/>
    </ligand>
</feature>
<dbReference type="Proteomes" id="UP000567885">
    <property type="component" value="Unassembled WGS sequence"/>
</dbReference>
<dbReference type="Pfam" id="PF00025">
    <property type="entry name" value="Arf"/>
    <property type="match status" value="1"/>
</dbReference>
<dbReference type="OrthoDB" id="427186at2759"/>
<protein>
    <submittedName>
        <fullName evidence="5">Putative ubiquitin thiolesterase L3</fullName>
    </submittedName>
</protein>
<name>A0A8H5TFG9_FUSHE</name>
<dbReference type="EMBL" id="JAAGWQ010000095">
    <property type="protein sequence ID" value="KAF5668144.1"/>
    <property type="molecule type" value="Genomic_DNA"/>
</dbReference>
<evidence type="ECO:0000313" key="6">
    <source>
        <dbReference type="Proteomes" id="UP000567885"/>
    </source>
</evidence>
<keyword evidence="2 3" id="KW-0342">GTP-binding</keyword>
<dbReference type="AlphaFoldDB" id="A0A8H5TFG9"/>
<evidence type="ECO:0000256" key="3">
    <source>
        <dbReference type="PIRSR" id="PIRSR606689-1"/>
    </source>
</evidence>
<feature type="binding site" evidence="3">
    <location>
        <position position="67"/>
    </location>
    <ligand>
        <name>GTP</name>
        <dbReference type="ChEBI" id="CHEBI:37565"/>
    </ligand>
</feature>
<evidence type="ECO:0000256" key="1">
    <source>
        <dbReference type="ARBA" id="ARBA00022741"/>
    </source>
</evidence>
<dbReference type="Gene3D" id="3.40.50.300">
    <property type="entry name" value="P-loop containing nucleotide triphosphate hydrolases"/>
    <property type="match status" value="1"/>
</dbReference>
<organism evidence="5 6">
    <name type="scientific">Fusarium heterosporum</name>
    <dbReference type="NCBI Taxonomy" id="42747"/>
    <lineage>
        <taxon>Eukaryota</taxon>
        <taxon>Fungi</taxon>
        <taxon>Dikarya</taxon>
        <taxon>Ascomycota</taxon>
        <taxon>Pezizomycotina</taxon>
        <taxon>Sordariomycetes</taxon>
        <taxon>Hypocreomycetidae</taxon>
        <taxon>Hypocreales</taxon>
        <taxon>Nectriaceae</taxon>
        <taxon>Fusarium</taxon>
        <taxon>Fusarium heterosporum species complex</taxon>
    </lineage>
</organism>
<evidence type="ECO:0000256" key="4">
    <source>
        <dbReference type="PIRSR" id="PIRSR606689-2"/>
    </source>
</evidence>
<keyword evidence="4" id="KW-0479">Metal-binding</keyword>
<keyword evidence="1 3" id="KW-0547">Nucleotide-binding</keyword>
<dbReference type="GO" id="GO:0046872">
    <property type="term" value="F:metal ion binding"/>
    <property type="evidence" value="ECO:0007669"/>
    <property type="project" value="UniProtKB-KW"/>
</dbReference>
<accession>A0A8H5TFG9</accession>
<keyword evidence="4" id="KW-0460">Magnesium</keyword>
<feature type="binding site" evidence="4">
    <location>
        <position position="44"/>
    </location>
    <ligand>
        <name>Mg(2+)</name>
        <dbReference type="ChEBI" id="CHEBI:18420"/>
    </ligand>
</feature>
<gene>
    <name evidence="5" type="ORF">FHETE_5410</name>
</gene>
<dbReference type="GO" id="GO:0005525">
    <property type="term" value="F:GTP binding"/>
    <property type="evidence" value="ECO:0007669"/>
    <property type="project" value="UniProtKB-KW"/>
</dbReference>
<proteinExistence type="predicted"/>
<evidence type="ECO:0000313" key="5">
    <source>
        <dbReference type="EMBL" id="KAF5668144.1"/>
    </source>
</evidence>
<keyword evidence="6" id="KW-1185">Reference proteome</keyword>
<reference evidence="5 6" key="1">
    <citation type="submission" date="2020-05" db="EMBL/GenBank/DDBJ databases">
        <title>Identification and distribution of gene clusters putatively required for synthesis of sphingolipid metabolism inhibitors in phylogenetically diverse species of the filamentous fungus Fusarium.</title>
        <authorList>
            <person name="Kim H.-S."/>
            <person name="Busman M."/>
            <person name="Brown D.W."/>
            <person name="Divon H."/>
            <person name="Uhlig S."/>
            <person name="Proctor R.H."/>
        </authorList>
    </citation>
    <scope>NUCLEOTIDE SEQUENCE [LARGE SCALE GENOMIC DNA]</scope>
    <source>
        <strain evidence="5 6">NRRL 20693</strain>
    </source>
</reference>
<sequence>MRIARWLLGKGTEHVGIVLGNDACGKTTFLYKLKLGEIVQTIPTIGFNVETLEYSDGDKVTLWDVGGCDQMRPLIRHYMLKDRFIIFIQSCDDVDPDRIEFSMEYLRMAMQMMVELKAKQMFILFNKQDLLSSDERKGVIQNLQARIEKEIKPYAEKLDIKILDYPGLSASNGTQLHPAMDEIRKNLQPKKTVQDTKAEIEKREKILDQDELIKQIKKANTESVDAQTFWTSFTNGSLPSWDHYTHLRAGFFVMHDGFSQGLGLLECADTFMAHLNRLREGNPGRFRNTAHKTMTIFWLHQIQVAAIEYKTKEGLDDFPSRNTYADIVLSTPHLMNSGLWRPYYSKDLLFSPEARENWRLPDLQPLPTIARTEISAKQAQHQVVNDVDRLPRFAFSVVQTTLSSNLRRGGIVKKALEALQSSTMRLRASDPSIPPYSETQAYFWIQIVHAYLRSLEVKSSSQNRVASPKTLSFEAFKSLFEIAGDEWNQYYSKSTWESIPARMSFVNPDKKALPNIFGMPSHARIEFARTQMINAIVQRSTASVDLPPREDLDFLASVLIDEAKLMPESELNVISHASLLRFLFKRLTGQTKSAATSTKRGGASLASSTALEIAEWVGLTQGMFWVQQIQIAVGRWNVTDFEEFVQGNPHLAYEDLPSVYYSSQLWQSVEAREAYVPPDRRALSSIISKTV</sequence>